<dbReference type="SMART" id="SM00635">
    <property type="entry name" value="BID_2"/>
    <property type="match status" value="2"/>
</dbReference>
<dbReference type="EMBL" id="CVTD020000017">
    <property type="protein sequence ID" value="CRZ34921.1"/>
    <property type="molecule type" value="Genomic_DNA"/>
</dbReference>
<evidence type="ECO:0000259" key="1">
    <source>
        <dbReference type="SMART" id="SM00635"/>
    </source>
</evidence>
<sequence length="302" mass="33640">MKKRVKFVSVITLIMTLLITNYMPVRARGIEIKKDKNGEEYRLLVMAPTEKEIFDMVEGGDIIGELPQIRITINEAEVEGTFTYPNYNNTRLGLWDLEWVFTPADDRYEPVTGTIKVNVRPRDVEDIEEIDEPTTPSLTAIRVTLDTLTSYDINLINKVSGSKYKWTSSNPSVAKVNIKNGLVTAVSEGEAIITCEITLPDGTVETLKSLVIVGYDDNAPVLTETQLDLEVGDKFDINLENKIAKSKYRWVSSDRSVVKVNSSNGKVTAVGPGEAYVTCTITTPENQVIVLRCDVTVTEPEE</sequence>
<name>A0A0H5SJF4_HERHM</name>
<feature type="domain" description="BIG2" evidence="1">
    <location>
        <begin position="216"/>
        <end position="291"/>
    </location>
</feature>
<dbReference type="AlphaFoldDB" id="A0A0H5SJF4"/>
<dbReference type="Gene3D" id="2.60.40.1080">
    <property type="match status" value="2"/>
</dbReference>
<organism evidence="2 3">
    <name type="scientific">Herbinix hemicellulosilytica</name>
    <dbReference type="NCBI Taxonomy" id="1564487"/>
    <lineage>
        <taxon>Bacteria</taxon>
        <taxon>Bacillati</taxon>
        <taxon>Bacillota</taxon>
        <taxon>Clostridia</taxon>
        <taxon>Lachnospirales</taxon>
        <taxon>Lachnospiraceae</taxon>
        <taxon>Herbinix</taxon>
    </lineage>
</organism>
<dbReference type="OrthoDB" id="2033680at2"/>
<dbReference type="RefSeq" id="WP_103203024.1">
    <property type="nucleotide sequence ID" value="NZ_CVTD020000017.1"/>
</dbReference>
<dbReference type="Proteomes" id="UP000236497">
    <property type="component" value="Unassembled WGS sequence"/>
</dbReference>
<dbReference type="Pfam" id="PF02368">
    <property type="entry name" value="Big_2"/>
    <property type="match status" value="2"/>
</dbReference>
<dbReference type="InterPro" id="IPR008964">
    <property type="entry name" value="Invasin/intimin_cell_adhesion"/>
</dbReference>
<keyword evidence="3" id="KW-1185">Reference proteome</keyword>
<reference evidence="2 3" key="1">
    <citation type="submission" date="2015-06" db="EMBL/GenBank/DDBJ databases">
        <authorList>
            <person name="Wibberg Daniel"/>
        </authorList>
    </citation>
    <scope>NUCLEOTIDE SEQUENCE [LARGE SCALE GENOMIC DNA]</scope>
    <source>
        <strain evidence="2 3">T3/55T</strain>
    </source>
</reference>
<protein>
    <recommendedName>
        <fullName evidence="1">BIG2 domain-containing protein</fullName>
    </recommendedName>
</protein>
<dbReference type="SUPFAM" id="SSF49373">
    <property type="entry name" value="Invasin/intimin cell-adhesion fragments"/>
    <property type="match status" value="2"/>
</dbReference>
<feature type="domain" description="BIG2" evidence="1">
    <location>
        <begin position="137"/>
        <end position="205"/>
    </location>
</feature>
<accession>A0A0H5SJF4</accession>
<evidence type="ECO:0000313" key="3">
    <source>
        <dbReference type="Proteomes" id="UP000236497"/>
    </source>
</evidence>
<proteinExistence type="predicted"/>
<gene>
    <name evidence="2" type="ORF">HHT355_1721</name>
</gene>
<evidence type="ECO:0000313" key="2">
    <source>
        <dbReference type="EMBL" id="CRZ34921.1"/>
    </source>
</evidence>
<dbReference type="InterPro" id="IPR003343">
    <property type="entry name" value="Big_2"/>
</dbReference>